<feature type="domain" description="Transcription factor CBF/NF-Y/archaeal histone" evidence="4">
    <location>
        <begin position="26"/>
        <end position="89"/>
    </location>
</feature>
<comment type="similarity">
    <text evidence="1">Belongs to the NFYB/HAP3 subunit family.</text>
</comment>
<evidence type="ECO:0000313" key="5">
    <source>
        <dbReference type="Proteomes" id="UP000504603"/>
    </source>
</evidence>
<gene>
    <name evidence="6" type="primary">LOC111009730</name>
</gene>
<dbReference type="Pfam" id="PF00808">
    <property type="entry name" value="CBFD_NFYB_HMF"/>
    <property type="match status" value="1"/>
</dbReference>
<dbReference type="Proteomes" id="UP000504603">
    <property type="component" value="Unplaced"/>
</dbReference>
<dbReference type="PRINTS" id="PR00615">
    <property type="entry name" value="CCAATSUBUNTA"/>
</dbReference>
<proteinExistence type="inferred from homology"/>
<dbReference type="OrthoDB" id="386949at2759"/>
<dbReference type="AlphaFoldDB" id="A0A6J1C9Y3"/>
<protein>
    <submittedName>
        <fullName evidence="6">Nuclear transcription factor Y subunit B-7-like</fullName>
    </submittedName>
</protein>
<organism evidence="5 6">
    <name type="scientific">Momordica charantia</name>
    <name type="common">Bitter gourd</name>
    <name type="synonym">Balsam pear</name>
    <dbReference type="NCBI Taxonomy" id="3673"/>
    <lineage>
        <taxon>Eukaryota</taxon>
        <taxon>Viridiplantae</taxon>
        <taxon>Streptophyta</taxon>
        <taxon>Embryophyta</taxon>
        <taxon>Tracheophyta</taxon>
        <taxon>Spermatophyta</taxon>
        <taxon>Magnoliopsida</taxon>
        <taxon>eudicotyledons</taxon>
        <taxon>Gunneridae</taxon>
        <taxon>Pentapetalae</taxon>
        <taxon>rosids</taxon>
        <taxon>fabids</taxon>
        <taxon>Cucurbitales</taxon>
        <taxon>Cucurbitaceae</taxon>
        <taxon>Momordiceae</taxon>
        <taxon>Momordica</taxon>
    </lineage>
</organism>
<evidence type="ECO:0000256" key="3">
    <source>
        <dbReference type="ARBA" id="ARBA00023163"/>
    </source>
</evidence>
<evidence type="ECO:0000259" key="4">
    <source>
        <dbReference type="Pfam" id="PF00808"/>
    </source>
</evidence>
<keyword evidence="2" id="KW-0805">Transcription regulation</keyword>
<dbReference type="GO" id="GO:0046982">
    <property type="term" value="F:protein heterodimerization activity"/>
    <property type="evidence" value="ECO:0007669"/>
    <property type="project" value="InterPro"/>
</dbReference>
<dbReference type="InterPro" id="IPR009072">
    <property type="entry name" value="Histone-fold"/>
</dbReference>
<sequence>MEGDSGADASEISGNGGILKEPENLLPIANVGRLMKQILPANAKISKEAKETMQECASEFIGFVTGEASEKCRRDARRTVTGDDLCSALESLGFDDFAGPLRRYLCKYREQEEDEQKVNKSEERRRLRWVMNPNDAVSVNFIRA</sequence>
<dbReference type="CDD" id="cd22907">
    <property type="entry name" value="HFD_NFYB"/>
    <property type="match status" value="1"/>
</dbReference>
<dbReference type="GO" id="GO:0016602">
    <property type="term" value="C:CCAAT-binding factor complex"/>
    <property type="evidence" value="ECO:0007669"/>
    <property type="project" value="InterPro"/>
</dbReference>
<dbReference type="RefSeq" id="XP_022138615.1">
    <property type="nucleotide sequence ID" value="XM_022282923.1"/>
</dbReference>
<keyword evidence="3" id="KW-0804">Transcription</keyword>
<dbReference type="Gene3D" id="1.10.20.10">
    <property type="entry name" value="Histone, subunit A"/>
    <property type="match status" value="1"/>
</dbReference>
<accession>A0A6J1C9Y3</accession>
<evidence type="ECO:0000313" key="6">
    <source>
        <dbReference type="RefSeq" id="XP_022138615.1"/>
    </source>
</evidence>
<evidence type="ECO:0000256" key="2">
    <source>
        <dbReference type="ARBA" id="ARBA00023015"/>
    </source>
</evidence>
<reference evidence="6" key="1">
    <citation type="submission" date="2025-08" db="UniProtKB">
        <authorList>
            <consortium name="RefSeq"/>
        </authorList>
    </citation>
    <scope>IDENTIFICATION</scope>
    <source>
        <strain evidence="6">OHB3-1</strain>
    </source>
</reference>
<name>A0A6J1C9Y3_MOMCH</name>
<dbReference type="PANTHER" id="PTHR11064">
    <property type="entry name" value="CCAAT-BINDING TRANSCRIPTION FACTOR-RELATED"/>
    <property type="match status" value="1"/>
</dbReference>
<evidence type="ECO:0000256" key="1">
    <source>
        <dbReference type="ARBA" id="ARBA00009053"/>
    </source>
</evidence>
<dbReference type="InterPro" id="IPR027113">
    <property type="entry name" value="Transc_fact_NFYB/HAP3"/>
</dbReference>
<dbReference type="InterPro" id="IPR003958">
    <property type="entry name" value="CBFA_NFYB_domain"/>
</dbReference>
<keyword evidence="5" id="KW-1185">Reference proteome</keyword>
<dbReference type="GeneID" id="111009730"/>
<dbReference type="GO" id="GO:0000978">
    <property type="term" value="F:RNA polymerase II cis-regulatory region sequence-specific DNA binding"/>
    <property type="evidence" value="ECO:0007669"/>
    <property type="project" value="TreeGrafter"/>
</dbReference>
<dbReference type="KEGG" id="mcha:111009730"/>
<dbReference type="GO" id="GO:0001228">
    <property type="term" value="F:DNA-binding transcription activator activity, RNA polymerase II-specific"/>
    <property type="evidence" value="ECO:0007669"/>
    <property type="project" value="InterPro"/>
</dbReference>
<dbReference type="SUPFAM" id="SSF47113">
    <property type="entry name" value="Histone-fold"/>
    <property type="match status" value="1"/>
</dbReference>
<dbReference type="PANTHER" id="PTHR11064:SF149">
    <property type="entry name" value="OS01G0935100 PROTEIN"/>
    <property type="match status" value="1"/>
</dbReference>